<dbReference type="Pfam" id="PF13439">
    <property type="entry name" value="Glyco_transf_4"/>
    <property type="match status" value="1"/>
</dbReference>
<reference evidence="2" key="1">
    <citation type="submission" date="2021-11" db="EMBL/GenBank/DDBJ databases">
        <title>BS-T2-15 a new species belonging to the Comamonadaceae family isolated from the soil of a French oak forest.</title>
        <authorList>
            <person name="Mieszkin S."/>
            <person name="Alain K."/>
        </authorList>
    </citation>
    <scope>NUCLEOTIDE SEQUENCE</scope>
    <source>
        <strain evidence="2">BS-T2-15</strain>
    </source>
</reference>
<name>A0A9X1YPN3_9BURK</name>
<dbReference type="RefSeq" id="WP_275684399.1">
    <property type="nucleotide sequence ID" value="NZ_JAJLJH010000008.1"/>
</dbReference>
<evidence type="ECO:0000313" key="3">
    <source>
        <dbReference type="Proteomes" id="UP001139353"/>
    </source>
</evidence>
<dbReference type="Pfam" id="PF13692">
    <property type="entry name" value="Glyco_trans_1_4"/>
    <property type="match status" value="1"/>
</dbReference>
<dbReference type="InterPro" id="IPR028098">
    <property type="entry name" value="Glyco_trans_4-like_N"/>
</dbReference>
<sequence length="386" mass="42209">MKQPLARPLLHVIAGLSPGGAENFLLKLLQRDEVLRAHSAILSVRPQDDLLPKFLALGIPVERQPLQADWRLPLRLWRIHRRIHAPGTRLVQSWLYLADSIASLSAQVLGRLPLAWGIRSSHGARGKRLTGLLAQRLNPWLSRRYVQRIVCCGERAREAHAALGYAPDKLCVIPNGYDTRSQRRDAAAGAALRAQLGIAPGAPVVGMAARIDTFKDHDTLLAAAALLIEEMPGLRLLLCGKGTDGETLRRRAQSLGLGDHLIGLGVRHDMTAVYSALDAHVLSSFTEGFPNVVAEAALHGCVSFSTPVGEAPEMLGDPRWLVPVGDAPAMARALADCLRQSPQQRAAWADAQRQRIEQHYELERVAALYRQTYNQLVPGLLPTESA</sequence>
<comment type="caution">
    <text evidence="2">The sequence shown here is derived from an EMBL/GenBank/DDBJ whole genome shotgun (WGS) entry which is preliminary data.</text>
</comment>
<gene>
    <name evidence="2" type="ORF">LPC04_21835</name>
</gene>
<protein>
    <submittedName>
        <fullName evidence="2">Glycosyltransferase</fullName>
        <ecNumber evidence="2">2.4.-.-</ecNumber>
    </submittedName>
</protein>
<accession>A0A9X1YPN3</accession>
<dbReference type="Proteomes" id="UP001139353">
    <property type="component" value="Unassembled WGS sequence"/>
</dbReference>
<keyword evidence="2" id="KW-0328">Glycosyltransferase</keyword>
<organism evidence="2 3">
    <name type="scientific">Scleromatobacter humisilvae</name>
    <dbReference type="NCBI Taxonomy" id="2897159"/>
    <lineage>
        <taxon>Bacteria</taxon>
        <taxon>Pseudomonadati</taxon>
        <taxon>Pseudomonadota</taxon>
        <taxon>Betaproteobacteria</taxon>
        <taxon>Burkholderiales</taxon>
        <taxon>Sphaerotilaceae</taxon>
        <taxon>Scleromatobacter</taxon>
    </lineage>
</organism>
<evidence type="ECO:0000259" key="1">
    <source>
        <dbReference type="Pfam" id="PF13439"/>
    </source>
</evidence>
<dbReference type="GO" id="GO:0016757">
    <property type="term" value="F:glycosyltransferase activity"/>
    <property type="evidence" value="ECO:0007669"/>
    <property type="project" value="UniProtKB-KW"/>
</dbReference>
<dbReference type="PANTHER" id="PTHR12526:SF637">
    <property type="entry name" value="GLYCOSYLTRANSFERASE EPSF-RELATED"/>
    <property type="match status" value="1"/>
</dbReference>
<dbReference type="EMBL" id="JAJLJH010000008">
    <property type="protein sequence ID" value="MCK9688357.1"/>
    <property type="molecule type" value="Genomic_DNA"/>
</dbReference>
<dbReference type="EC" id="2.4.-.-" evidence="2"/>
<dbReference type="SUPFAM" id="SSF53756">
    <property type="entry name" value="UDP-Glycosyltransferase/glycogen phosphorylase"/>
    <property type="match status" value="1"/>
</dbReference>
<proteinExistence type="predicted"/>
<dbReference type="PANTHER" id="PTHR12526">
    <property type="entry name" value="GLYCOSYLTRANSFERASE"/>
    <property type="match status" value="1"/>
</dbReference>
<dbReference type="Gene3D" id="3.40.50.2000">
    <property type="entry name" value="Glycogen Phosphorylase B"/>
    <property type="match status" value="2"/>
</dbReference>
<keyword evidence="2" id="KW-0808">Transferase</keyword>
<feature type="domain" description="Glycosyltransferase subfamily 4-like N-terminal" evidence="1">
    <location>
        <begin position="19"/>
        <end position="179"/>
    </location>
</feature>
<evidence type="ECO:0000313" key="2">
    <source>
        <dbReference type="EMBL" id="MCK9688357.1"/>
    </source>
</evidence>
<dbReference type="AlphaFoldDB" id="A0A9X1YPN3"/>
<keyword evidence="3" id="KW-1185">Reference proteome</keyword>